<dbReference type="GO" id="GO:0046872">
    <property type="term" value="F:metal ion binding"/>
    <property type="evidence" value="ECO:0007669"/>
    <property type="project" value="UniProtKB-KW"/>
</dbReference>
<evidence type="ECO:0000256" key="2">
    <source>
        <dbReference type="ARBA" id="ARBA00001947"/>
    </source>
</evidence>
<protein>
    <recommendedName>
        <fullName evidence="8">Peptidase M20 dimerisation domain-containing protein</fullName>
    </recommendedName>
</protein>
<evidence type="ECO:0000256" key="1">
    <source>
        <dbReference type="ARBA" id="ARBA00001941"/>
    </source>
</evidence>
<evidence type="ECO:0000256" key="7">
    <source>
        <dbReference type="ARBA" id="ARBA00023285"/>
    </source>
</evidence>
<dbReference type="GO" id="GO:0016787">
    <property type="term" value="F:hydrolase activity"/>
    <property type="evidence" value="ECO:0007669"/>
    <property type="project" value="UniProtKB-KW"/>
</dbReference>
<dbReference type="Gene3D" id="3.30.70.360">
    <property type="match status" value="1"/>
</dbReference>
<dbReference type="Proteomes" id="UP000050515">
    <property type="component" value="Unassembled WGS sequence"/>
</dbReference>
<dbReference type="PATRIC" id="fig|507754.4.peg.586"/>
<proteinExistence type="inferred from homology"/>
<evidence type="ECO:0000256" key="3">
    <source>
        <dbReference type="ARBA" id="ARBA00006247"/>
    </source>
</evidence>
<feature type="domain" description="Peptidase M20 dimerisation" evidence="8">
    <location>
        <begin position="204"/>
        <end position="315"/>
    </location>
</feature>
<comment type="similarity">
    <text evidence="3">Belongs to the peptidase M20A family.</text>
</comment>
<dbReference type="PANTHER" id="PTHR43808">
    <property type="entry name" value="ACETYLORNITHINE DEACETYLASE"/>
    <property type="match status" value="1"/>
</dbReference>
<dbReference type="PANTHER" id="PTHR43808:SF32">
    <property type="entry name" value="ARGE_DAPE-RELATED DEACYLASE"/>
    <property type="match status" value="1"/>
</dbReference>
<comment type="cofactor">
    <cofactor evidence="2">
        <name>Zn(2+)</name>
        <dbReference type="ChEBI" id="CHEBI:29105"/>
    </cofactor>
</comment>
<keyword evidence="4" id="KW-0479">Metal-binding</keyword>
<evidence type="ECO:0000313" key="10">
    <source>
        <dbReference type="Proteomes" id="UP000050515"/>
    </source>
</evidence>
<dbReference type="InterPro" id="IPR050072">
    <property type="entry name" value="Peptidase_M20A"/>
</dbReference>
<keyword evidence="6" id="KW-0862">Zinc</keyword>
<dbReference type="EMBL" id="LJCQ01000204">
    <property type="protein sequence ID" value="KPV46647.1"/>
    <property type="molecule type" value="Genomic_DNA"/>
</dbReference>
<sequence>MEDVISRLKNNADNIMDDAVNFLGQMVEIPTENPPGSNYEEFAKLFSEKLNSEGYSSKIIEVPENRLPELCQFGTGPRPSVIGLKGNGKLKITLNGHYDVVPAGTGWKTDPFKPLISNSYLYGRGSSDMKGGLAMQIYAIKLLENTVGQIFDKISIMQTAVPDEETVGNKNAGMYYLMESKIISRENTDFVIFTEPLGVDNICYGHRGAIFITVKVFGRKSHGSMAYLGKDAISGAVDLITLLNKYSRDLEMSRISKYNIIPEGSKKPGMAIGYLRCGTWANTIADECEFSVYRRLIPEENLNDERDKLYELIKSFGRSSRYDIEIKEHYITDSILEDKDGKYYKLFIKGFEMANGKKPLLVLSPGTFDMRFTNHYGIPSLNYGPGILEESHMNDEKISLEDLRQGIITLASGIYSMAYNY</sequence>
<dbReference type="SUPFAM" id="SSF53187">
    <property type="entry name" value="Zn-dependent exopeptidases"/>
    <property type="match status" value="1"/>
</dbReference>
<dbReference type="Pfam" id="PF01546">
    <property type="entry name" value="Peptidase_M20"/>
    <property type="match status" value="1"/>
</dbReference>
<name>A0A0P9CUL4_9ARCH</name>
<evidence type="ECO:0000256" key="5">
    <source>
        <dbReference type="ARBA" id="ARBA00022801"/>
    </source>
</evidence>
<dbReference type="InterPro" id="IPR011650">
    <property type="entry name" value="Peptidase_M20_dimer"/>
</dbReference>
<dbReference type="RefSeq" id="WP_054964167.1">
    <property type="nucleotide sequence ID" value="NZ_LJCQ01000204.1"/>
</dbReference>
<dbReference type="InterPro" id="IPR010182">
    <property type="entry name" value="ArgE/DapE"/>
</dbReference>
<accession>A0A0P9CUL4</accession>
<dbReference type="Gene3D" id="3.40.630.10">
    <property type="entry name" value="Zn peptidases"/>
    <property type="match status" value="2"/>
</dbReference>
<dbReference type="InterPro" id="IPR036264">
    <property type="entry name" value="Bact_exopeptidase_dim_dom"/>
</dbReference>
<evidence type="ECO:0000256" key="6">
    <source>
        <dbReference type="ARBA" id="ARBA00022833"/>
    </source>
</evidence>
<dbReference type="SUPFAM" id="SSF55031">
    <property type="entry name" value="Bacterial exopeptidase dimerisation domain"/>
    <property type="match status" value="1"/>
</dbReference>
<dbReference type="InterPro" id="IPR002933">
    <property type="entry name" value="Peptidase_M20"/>
</dbReference>
<comment type="cofactor">
    <cofactor evidence="1">
        <name>Co(2+)</name>
        <dbReference type="ChEBI" id="CHEBI:48828"/>
    </cofactor>
</comment>
<keyword evidence="7" id="KW-0170">Cobalt</keyword>
<comment type="caution">
    <text evidence="9">The sequence shown here is derived from an EMBL/GenBank/DDBJ whole genome shotgun (WGS) entry which is preliminary data.</text>
</comment>
<evidence type="ECO:0000259" key="8">
    <source>
        <dbReference type="Pfam" id="PF07687"/>
    </source>
</evidence>
<dbReference type="NCBIfam" id="TIGR01910">
    <property type="entry name" value="DapE-ArgE"/>
    <property type="match status" value="1"/>
</dbReference>
<evidence type="ECO:0000313" key="9">
    <source>
        <dbReference type="EMBL" id="KPV46647.1"/>
    </source>
</evidence>
<evidence type="ECO:0000256" key="4">
    <source>
        <dbReference type="ARBA" id="ARBA00022723"/>
    </source>
</evidence>
<keyword evidence="5" id="KW-0378">Hydrolase</keyword>
<dbReference type="Pfam" id="PF07687">
    <property type="entry name" value="M20_dimer"/>
    <property type="match status" value="1"/>
</dbReference>
<organism evidence="9 10">
    <name type="scientific">Acidiplasma aeolicum</name>
    <dbReference type="NCBI Taxonomy" id="507754"/>
    <lineage>
        <taxon>Archaea</taxon>
        <taxon>Methanobacteriati</taxon>
        <taxon>Thermoplasmatota</taxon>
        <taxon>Thermoplasmata</taxon>
        <taxon>Thermoplasmatales</taxon>
        <taxon>Ferroplasmaceae</taxon>
        <taxon>Acidiplasma</taxon>
    </lineage>
</organism>
<dbReference type="AlphaFoldDB" id="A0A0P9CUL4"/>
<gene>
    <name evidence="9" type="ORF">SE19_04640</name>
</gene>
<reference evidence="9 10" key="1">
    <citation type="submission" date="2015-09" db="EMBL/GenBank/DDBJ databases">
        <title>Draft genome sequence of Acidiplasma aeolicum DSM 18409.</title>
        <authorList>
            <person name="Hemp J."/>
        </authorList>
    </citation>
    <scope>NUCLEOTIDE SEQUENCE [LARGE SCALE GENOMIC DNA]</scope>
    <source>
        <strain evidence="9 10">V</strain>
    </source>
</reference>